<feature type="transmembrane region" description="Helical" evidence="6">
    <location>
        <begin position="59"/>
        <end position="78"/>
    </location>
</feature>
<dbReference type="PRINTS" id="PR01035">
    <property type="entry name" value="TCRTETA"/>
</dbReference>
<proteinExistence type="predicted"/>
<keyword evidence="4 6" id="KW-1133">Transmembrane helix</keyword>
<name>A0ABW1A2F2_9ACTN</name>
<evidence type="ECO:0000256" key="5">
    <source>
        <dbReference type="ARBA" id="ARBA00023136"/>
    </source>
</evidence>
<feature type="transmembrane region" description="Helical" evidence="6">
    <location>
        <begin position="377"/>
        <end position="398"/>
    </location>
</feature>
<organism evidence="8 9">
    <name type="scientific">Actinomadura rugatobispora</name>
    <dbReference type="NCBI Taxonomy" id="1994"/>
    <lineage>
        <taxon>Bacteria</taxon>
        <taxon>Bacillati</taxon>
        <taxon>Actinomycetota</taxon>
        <taxon>Actinomycetes</taxon>
        <taxon>Streptosporangiales</taxon>
        <taxon>Thermomonosporaceae</taxon>
        <taxon>Actinomadura</taxon>
    </lineage>
</organism>
<dbReference type="RefSeq" id="WP_378285418.1">
    <property type="nucleotide sequence ID" value="NZ_JBHSON010000044.1"/>
</dbReference>
<comment type="caution">
    <text evidence="8">The sequence shown here is derived from an EMBL/GenBank/DDBJ whole genome shotgun (WGS) entry which is preliminary data.</text>
</comment>
<dbReference type="InterPro" id="IPR011701">
    <property type="entry name" value="MFS"/>
</dbReference>
<feature type="transmembrane region" description="Helical" evidence="6">
    <location>
        <begin position="90"/>
        <end position="109"/>
    </location>
</feature>
<dbReference type="Proteomes" id="UP001596074">
    <property type="component" value="Unassembled WGS sequence"/>
</dbReference>
<feature type="transmembrane region" description="Helical" evidence="6">
    <location>
        <begin position="348"/>
        <end position="365"/>
    </location>
</feature>
<gene>
    <name evidence="8" type="ORF">ACFPZN_29070</name>
</gene>
<evidence type="ECO:0000256" key="4">
    <source>
        <dbReference type="ARBA" id="ARBA00022989"/>
    </source>
</evidence>
<feature type="transmembrane region" description="Helical" evidence="6">
    <location>
        <begin position="234"/>
        <end position="258"/>
    </location>
</feature>
<feature type="transmembrane region" description="Helical" evidence="6">
    <location>
        <begin position="322"/>
        <end position="341"/>
    </location>
</feature>
<dbReference type="InterPro" id="IPR036259">
    <property type="entry name" value="MFS_trans_sf"/>
</dbReference>
<feature type="transmembrane region" description="Helical" evidence="6">
    <location>
        <begin position="147"/>
        <end position="173"/>
    </location>
</feature>
<accession>A0ABW1A2F2</accession>
<dbReference type="PANTHER" id="PTHR42718">
    <property type="entry name" value="MAJOR FACILITATOR SUPERFAMILY MULTIDRUG TRANSPORTER MFSC"/>
    <property type="match status" value="1"/>
</dbReference>
<evidence type="ECO:0000259" key="7">
    <source>
        <dbReference type="PROSITE" id="PS50850"/>
    </source>
</evidence>
<feature type="transmembrane region" description="Helical" evidence="6">
    <location>
        <begin position="445"/>
        <end position="468"/>
    </location>
</feature>
<sequence>MSGAITQAPGRLEPSVRPEPGALILMALATAGLVVAVQQSMVIPLLPSLMTRFDVSMTAVTWVFTASLLAGAVATPLLTRFGDMYGKKRMILLCLGTLFAGSVVCALSNTLAVLIAGRALQGVSVAMIPLAIGSVRDAFPAERVTTAIGVISATMGVGGTIGMIVTGVIADLTSSHRPVFWISAGLAVAGLVLIAWSAPEVGERAGGRPDVPGTLLLAACLVCLLMAISQGNRWGWASPGVLALFGAAVALSAIWVVVELRVREPLVRLNLLIGSQSLSANLASLLLGFAMYAMFTLIAGFIQAPRERLGYGLSGSVMDVGLYMLPSTVTMLVASTLAGRVSARIGPAFTLAIGSLVAALSYVWIALSNAHPHDMLVFSAVQGAGFGIAYAALGTLAVRHVPMDQSGIASGINALVRTTGGSIAGAATAAVLAAFTIAGTGMPTLGAYVMCFWIGAVGALLAAGVALANGVRHRHA</sequence>
<dbReference type="Pfam" id="PF07690">
    <property type="entry name" value="MFS_1"/>
    <property type="match status" value="1"/>
</dbReference>
<evidence type="ECO:0000256" key="2">
    <source>
        <dbReference type="ARBA" id="ARBA00022448"/>
    </source>
</evidence>
<protein>
    <submittedName>
        <fullName evidence="8">MFS transporter</fullName>
    </submittedName>
</protein>
<dbReference type="InterPro" id="IPR001958">
    <property type="entry name" value="Tet-R_TetA/multi-R_MdtG-like"/>
</dbReference>
<evidence type="ECO:0000313" key="8">
    <source>
        <dbReference type="EMBL" id="MFC5749695.1"/>
    </source>
</evidence>
<evidence type="ECO:0000313" key="9">
    <source>
        <dbReference type="Proteomes" id="UP001596074"/>
    </source>
</evidence>
<feature type="transmembrane region" description="Helical" evidence="6">
    <location>
        <begin position="211"/>
        <end position="228"/>
    </location>
</feature>
<dbReference type="PROSITE" id="PS50850">
    <property type="entry name" value="MFS"/>
    <property type="match status" value="1"/>
</dbReference>
<dbReference type="EMBL" id="JBHSON010000044">
    <property type="protein sequence ID" value="MFC5749695.1"/>
    <property type="molecule type" value="Genomic_DNA"/>
</dbReference>
<dbReference type="SUPFAM" id="SSF103473">
    <property type="entry name" value="MFS general substrate transporter"/>
    <property type="match status" value="1"/>
</dbReference>
<comment type="subcellular location">
    <subcellularLocation>
        <location evidence="1">Cell membrane</location>
        <topology evidence="1">Multi-pass membrane protein</topology>
    </subcellularLocation>
</comment>
<feature type="transmembrane region" description="Helical" evidence="6">
    <location>
        <begin position="21"/>
        <end position="39"/>
    </location>
</feature>
<dbReference type="InterPro" id="IPR020846">
    <property type="entry name" value="MFS_dom"/>
</dbReference>
<keyword evidence="3 6" id="KW-0812">Transmembrane</keyword>
<evidence type="ECO:0000256" key="1">
    <source>
        <dbReference type="ARBA" id="ARBA00004651"/>
    </source>
</evidence>
<keyword evidence="5 6" id="KW-0472">Membrane</keyword>
<reference evidence="9" key="1">
    <citation type="journal article" date="2019" name="Int. J. Syst. Evol. Microbiol.">
        <title>The Global Catalogue of Microorganisms (GCM) 10K type strain sequencing project: providing services to taxonomists for standard genome sequencing and annotation.</title>
        <authorList>
            <consortium name="The Broad Institute Genomics Platform"/>
            <consortium name="The Broad Institute Genome Sequencing Center for Infectious Disease"/>
            <person name="Wu L."/>
            <person name="Ma J."/>
        </authorList>
    </citation>
    <scope>NUCLEOTIDE SEQUENCE [LARGE SCALE GENOMIC DNA]</scope>
    <source>
        <strain evidence="9">KCTC 42087</strain>
    </source>
</reference>
<dbReference type="PANTHER" id="PTHR42718:SF9">
    <property type="entry name" value="MAJOR FACILITATOR SUPERFAMILY MULTIDRUG TRANSPORTER MFSC"/>
    <property type="match status" value="1"/>
</dbReference>
<feature type="domain" description="Major facilitator superfamily (MFS) profile" evidence="7">
    <location>
        <begin position="24"/>
        <end position="474"/>
    </location>
</feature>
<dbReference type="Gene3D" id="1.20.1250.20">
    <property type="entry name" value="MFS general substrate transporter like domains"/>
    <property type="match status" value="1"/>
</dbReference>
<evidence type="ECO:0000256" key="3">
    <source>
        <dbReference type="ARBA" id="ARBA00022692"/>
    </source>
</evidence>
<keyword evidence="9" id="KW-1185">Reference proteome</keyword>
<feature type="transmembrane region" description="Helical" evidence="6">
    <location>
        <begin position="419"/>
        <end position="439"/>
    </location>
</feature>
<feature type="transmembrane region" description="Helical" evidence="6">
    <location>
        <begin position="115"/>
        <end position="135"/>
    </location>
</feature>
<feature type="transmembrane region" description="Helical" evidence="6">
    <location>
        <begin position="278"/>
        <end position="302"/>
    </location>
</feature>
<evidence type="ECO:0000256" key="6">
    <source>
        <dbReference type="SAM" id="Phobius"/>
    </source>
</evidence>
<keyword evidence="2" id="KW-0813">Transport</keyword>
<feature type="transmembrane region" description="Helical" evidence="6">
    <location>
        <begin position="179"/>
        <end position="199"/>
    </location>
</feature>